<keyword evidence="3" id="KW-1003">Cell membrane</keyword>
<evidence type="ECO:0000259" key="8">
    <source>
        <dbReference type="Pfam" id="PF14293"/>
    </source>
</evidence>
<dbReference type="AlphaFoldDB" id="A0A1C4EW15"/>
<keyword evidence="4 7" id="KW-0812">Transmembrane</keyword>
<dbReference type="OrthoDB" id="102453at2"/>
<keyword evidence="6 7" id="KW-0472">Membrane</keyword>
<evidence type="ECO:0000313" key="9">
    <source>
        <dbReference type="EMBL" id="SCC47797.1"/>
    </source>
</evidence>
<sequence length="658" mass="73852">MSTGENEQALRKIIDFTRMGSLILLAFHFYIACYGAFLELSLQHPLLDKIIGKVAAIDIFQSPWQVKSVVLGLLIISLIGAKGRKDDKIQLPRIIRLLLTGLALFYGGIPLLAWHLPILYAATIYITSSMLGYILVLTGGTLLSRLIKEKLSEDLFNIENESFPQQEECITNEYSFNFPARYYYKGKQRHSWVNIISPFRSTLVLGSPGSGKSFFVINNIIKQSIRKGYATFIYDLKFPDLSLIAYNTLRTNSAGYQVPPTFFAINFDDLSRSHRCNPLEPSTMTDITDASDSSRSIMMGLNREWARKNGDFFVESPINFLTGIIWFLRKYADGKYCTLPHAIEMLQASYDDLFPVLRTEDSIEALINPFVSAYVNNALAQLEGQIASAKIGLARLVSPQLYYVLTGNDFSLDLNDPVHPKIICIGNNPSKQQVYGPIISLYVTRLLKRVNRKGMTKSSLIFDEYSSIYAPTDNVIAQARSNLCATTLGLQDYSQLKKDYGTDQAEVVMNIVGNVISGQVNGDTARQLSDRFGRIMQQRVSKNINSADISYNYSGQLDNAIPASKIATLSSGHFVGIVSDLPSQKIEQKMFHCEILNDMEALKKEEASYVPIPIVKEVSEDEIELNYINVKLDVRRIIDTVLTKIKADPGLQHLLIRK</sequence>
<feature type="transmembrane region" description="Helical" evidence="7">
    <location>
        <begin position="62"/>
        <end position="81"/>
    </location>
</feature>
<feature type="transmembrane region" description="Helical" evidence="7">
    <location>
        <begin position="93"/>
        <end position="112"/>
    </location>
</feature>
<dbReference type="NCBIfam" id="NF041326">
    <property type="entry name" value="Bacteroid_MobC"/>
    <property type="match status" value="1"/>
</dbReference>
<evidence type="ECO:0000256" key="2">
    <source>
        <dbReference type="ARBA" id="ARBA00008806"/>
    </source>
</evidence>
<dbReference type="InterPro" id="IPR051539">
    <property type="entry name" value="T4SS-coupling_protein"/>
</dbReference>
<dbReference type="EMBL" id="FMAR01000010">
    <property type="protein sequence ID" value="SCC47797.1"/>
    <property type="molecule type" value="Genomic_DNA"/>
</dbReference>
<feature type="transmembrane region" description="Helical" evidence="7">
    <location>
        <begin position="21"/>
        <end position="42"/>
    </location>
</feature>
<dbReference type="PANTHER" id="PTHR37937">
    <property type="entry name" value="CONJUGATIVE TRANSFER: DNA TRANSPORT"/>
    <property type="match status" value="1"/>
</dbReference>
<dbReference type="STRING" id="1335309.GA0116948_11050"/>
<dbReference type="InterPro" id="IPR027417">
    <property type="entry name" value="P-loop_NTPase"/>
</dbReference>
<dbReference type="Pfam" id="PF02534">
    <property type="entry name" value="T4SS-DNA_transf"/>
    <property type="match status" value="1"/>
</dbReference>
<evidence type="ECO:0000256" key="4">
    <source>
        <dbReference type="ARBA" id="ARBA00022692"/>
    </source>
</evidence>
<dbReference type="CDD" id="cd01127">
    <property type="entry name" value="TrwB_TraG_TraD_VirD4"/>
    <property type="match status" value="1"/>
</dbReference>
<protein>
    <submittedName>
        <fullName evidence="9">Type IV secretory system Conjugative DNA transfer</fullName>
    </submittedName>
</protein>
<keyword evidence="10" id="KW-1185">Reference proteome</keyword>
<accession>A0A1C4EW15</accession>
<proteinExistence type="inferred from homology"/>
<evidence type="ECO:0000256" key="1">
    <source>
        <dbReference type="ARBA" id="ARBA00004651"/>
    </source>
</evidence>
<dbReference type="GO" id="GO:0005886">
    <property type="term" value="C:plasma membrane"/>
    <property type="evidence" value="ECO:0007669"/>
    <property type="project" value="UniProtKB-SubCell"/>
</dbReference>
<dbReference type="Proteomes" id="UP000242818">
    <property type="component" value="Unassembled WGS sequence"/>
</dbReference>
<name>A0A1C4EW15_9BACT</name>
<organism evidence="9 10">
    <name type="scientific">Chitinophaga costaii</name>
    <dbReference type="NCBI Taxonomy" id="1335309"/>
    <lineage>
        <taxon>Bacteria</taxon>
        <taxon>Pseudomonadati</taxon>
        <taxon>Bacteroidota</taxon>
        <taxon>Chitinophagia</taxon>
        <taxon>Chitinophagales</taxon>
        <taxon>Chitinophagaceae</taxon>
        <taxon>Chitinophaga</taxon>
    </lineage>
</organism>
<dbReference type="InterPro" id="IPR025988">
    <property type="entry name" value="YWFCY_dom"/>
</dbReference>
<dbReference type="SUPFAM" id="SSF52540">
    <property type="entry name" value="P-loop containing nucleoside triphosphate hydrolases"/>
    <property type="match status" value="1"/>
</dbReference>
<evidence type="ECO:0000256" key="6">
    <source>
        <dbReference type="ARBA" id="ARBA00023136"/>
    </source>
</evidence>
<feature type="transmembrane region" description="Helical" evidence="7">
    <location>
        <begin position="118"/>
        <end position="143"/>
    </location>
</feature>
<dbReference type="InterPro" id="IPR003688">
    <property type="entry name" value="TraG/VirD4"/>
</dbReference>
<feature type="domain" description="YWFCY" evidence="8">
    <location>
        <begin position="5"/>
        <end position="148"/>
    </location>
</feature>
<keyword evidence="5 7" id="KW-1133">Transmembrane helix</keyword>
<evidence type="ECO:0000256" key="5">
    <source>
        <dbReference type="ARBA" id="ARBA00022989"/>
    </source>
</evidence>
<dbReference type="PANTHER" id="PTHR37937:SF1">
    <property type="entry name" value="CONJUGATIVE TRANSFER: DNA TRANSPORT"/>
    <property type="match status" value="1"/>
</dbReference>
<comment type="similarity">
    <text evidence="2">Belongs to the VirD4/TraG family.</text>
</comment>
<evidence type="ECO:0000256" key="7">
    <source>
        <dbReference type="SAM" id="Phobius"/>
    </source>
</evidence>
<evidence type="ECO:0000256" key="3">
    <source>
        <dbReference type="ARBA" id="ARBA00022475"/>
    </source>
</evidence>
<dbReference type="Pfam" id="PF14293">
    <property type="entry name" value="YWFCY"/>
    <property type="match status" value="1"/>
</dbReference>
<reference evidence="9 10" key="1">
    <citation type="submission" date="2016-08" db="EMBL/GenBank/DDBJ databases">
        <authorList>
            <person name="Seilhamer J.J."/>
        </authorList>
    </citation>
    <scope>NUCLEOTIDE SEQUENCE [LARGE SCALE GENOMIC DNA]</scope>
    <source>
        <strain evidence="9 10">A37T2</strain>
    </source>
</reference>
<evidence type="ECO:0000313" key="10">
    <source>
        <dbReference type="Proteomes" id="UP000242818"/>
    </source>
</evidence>
<dbReference type="RefSeq" id="WP_089713336.1">
    <property type="nucleotide sequence ID" value="NZ_FMAR01000010.1"/>
</dbReference>
<dbReference type="Gene3D" id="3.40.50.300">
    <property type="entry name" value="P-loop containing nucleotide triphosphate hydrolases"/>
    <property type="match status" value="1"/>
</dbReference>
<comment type="subcellular location">
    <subcellularLocation>
        <location evidence="1">Cell membrane</location>
        <topology evidence="1">Multi-pass membrane protein</topology>
    </subcellularLocation>
</comment>
<gene>
    <name evidence="9" type="ORF">GA0116948_11050</name>
</gene>